<keyword evidence="2" id="KW-0539">Nucleus</keyword>
<keyword evidence="2" id="KW-0804">Transcription</keyword>
<sequence>MEGGSIFPGDDAPTYLVVFNLIMFRPFPGKIITGKLVLSDADGLRLSIGFFDDIYIPTHHMPNPNRHDPENSNKNKGTWFWDYGEEIDSSFNINYTDKIKFQVQSVSYPPIPVEQPKESKPFAPMIVSDKWHFRRKQDLLWRILHR</sequence>
<reference evidence="4 5" key="1">
    <citation type="submission" date="2023-01" db="EMBL/GenBank/DDBJ databases">
        <authorList>
            <person name="Kreplak J."/>
        </authorList>
    </citation>
    <scope>NUCLEOTIDE SEQUENCE [LARGE SCALE GENOMIC DNA]</scope>
</reference>
<dbReference type="FunFam" id="2.40.50.140:FF:000488">
    <property type="entry name" value="Predicted protein"/>
    <property type="match status" value="1"/>
</dbReference>
<comment type="subcellular location">
    <subcellularLocation>
        <location evidence="2">Nucleus</location>
    </subcellularLocation>
</comment>
<dbReference type="AlphaFoldDB" id="A0AAV1AW99"/>
<comment type="similarity">
    <text evidence="1">Belongs to the eukaryotic RPB7/RPC8 RNA polymerase subunit family.</text>
</comment>
<evidence type="ECO:0000313" key="5">
    <source>
        <dbReference type="Proteomes" id="UP001157006"/>
    </source>
</evidence>
<accession>A0AAV1AW99</accession>
<organism evidence="4 5">
    <name type="scientific">Vicia faba</name>
    <name type="common">Broad bean</name>
    <name type="synonym">Faba vulgaris</name>
    <dbReference type="NCBI Taxonomy" id="3906"/>
    <lineage>
        <taxon>Eukaryota</taxon>
        <taxon>Viridiplantae</taxon>
        <taxon>Streptophyta</taxon>
        <taxon>Embryophyta</taxon>
        <taxon>Tracheophyta</taxon>
        <taxon>Spermatophyta</taxon>
        <taxon>Magnoliopsida</taxon>
        <taxon>eudicotyledons</taxon>
        <taxon>Gunneridae</taxon>
        <taxon>Pentapetalae</taxon>
        <taxon>rosids</taxon>
        <taxon>fabids</taxon>
        <taxon>Fabales</taxon>
        <taxon>Fabaceae</taxon>
        <taxon>Papilionoideae</taxon>
        <taxon>50 kb inversion clade</taxon>
        <taxon>NPAAA clade</taxon>
        <taxon>Hologalegina</taxon>
        <taxon>IRL clade</taxon>
        <taxon>Fabeae</taxon>
        <taxon>Vicia</taxon>
    </lineage>
</organism>
<dbReference type="Proteomes" id="UP001157006">
    <property type="component" value="Chromosome 5"/>
</dbReference>
<comment type="function">
    <text evidence="2">DNA-dependent RNA polymerase which catalyzes the transcription of DNA into RNA using the four ribonucleoside triphosphates as substrates.</text>
</comment>
<dbReference type="GO" id="GO:0006384">
    <property type="term" value="P:transcription initiation at RNA polymerase III promoter"/>
    <property type="evidence" value="ECO:0007669"/>
    <property type="project" value="TreeGrafter"/>
</dbReference>
<dbReference type="EMBL" id="OX451740">
    <property type="protein sequence ID" value="CAI8614680.1"/>
    <property type="molecule type" value="Genomic_DNA"/>
</dbReference>
<dbReference type="PANTHER" id="PTHR12709">
    <property type="entry name" value="DNA-DIRECTED RNA POLYMERASE II, III"/>
    <property type="match status" value="1"/>
</dbReference>
<dbReference type="InterPro" id="IPR045113">
    <property type="entry name" value="Rpb7-like"/>
</dbReference>
<dbReference type="Gene3D" id="2.40.50.140">
    <property type="entry name" value="Nucleic acid-binding proteins"/>
    <property type="match status" value="1"/>
</dbReference>
<name>A0AAV1AW99_VICFA</name>
<protein>
    <recommendedName>
        <fullName evidence="2">DNA-directed RNA polymerase subunit</fullName>
    </recommendedName>
</protein>
<dbReference type="InterPro" id="IPR012340">
    <property type="entry name" value="NA-bd_OB-fold"/>
</dbReference>
<dbReference type="InterPro" id="IPR013238">
    <property type="entry name" value="RNA_pol_III_Rbc25"/>
</dbReference>
<dbReference type="GO" id="GO:0005666">
    <property type="term" value="C:RNA polymerase III complex"/>
    <property type="evidence" value="ECO:0007669"/>
    <property type="project" value="TreeGrafter"/>
</dbReference>
<dbReference type="PANTHER" id="PTHR12709:SF1">
    <property type="entry name" value="DNA-DIRECTED RNA POLYMERASE III SUBUNIT RPC8"/>
    <property type="match status" value="1"/>
</dbReference>
<evidence type="ECO:0000259" key="3">
    <source>
        <dbReference type="Pfam" id="PF08292"/>
    </source>
</evidence>
<feature type="domain" description="RNA polymerase III subunit Rpc25" evidence="3">
    <location>
        <begin position="31"/>
        <end position="118"/>
    </location>
</feature>
<keyword evidence="5" id="KW-1185">Reference proteome</keyword>
<dbReference type="SUPFAM" id="SSF50249">
    <property type="entry name" value="Nucleic acid-binding proteins"/>
    <property type="match status" value="1"/>
</dbReference>
<evidence type="ECO:0000256" key="2">
    <source>
        <dbReference type="RuleBase" id="RU369086"/>
    </source>
</evidence>
<evidence type="ECO:0000256" key="1">
    <source>
        <dbReference type="ARBA" id="ARBA00009307"/>
    </source>
</evidence>
<keyword evidence="2" id="KW-0240">DNA-directed RNA polymerase</keyword>
<evidence type="ECO:0000313" key="4">
    <source>
        <dbReference type="EMBL" id="CAI8614680.1"/>
    </source>
</evidence>
<dbReference type="Pfam" id="PF08292">
    <property type="entry name" value="RNA_pol_Rbc25"/>
    <property type="match status" value="1"/>
</dbReference>
<gene>
    <name evidence="4" type="ORF">VFH_V141640</name>
</gene>
<proteinExistence type="inferred from homology"/>